<keyword evidence="2 4" id="KW-0472">Membrane</keyword>
<dbReference type="AlphaFoldDB" id="A0A2D0N655"/>
<dbReference type="PANTHER" id="PTHR30329">
    <property type="entry name" value="STATOR ELEMENT OF FLAGELLAR MOTOR COMPLEX"/>
    <property type="match status" value="1"/>
</dbReference>
<evidence type="ECO:0000256" key="3">
    <source>
        <dbReference type="ARBA" id="ARBA00023237"/>
    </source>
</evidence>
<dbReference type="RefSeq" id="WP_099152725.1">
    <property type="nucleotide sequence ID" value="NZ_PDUD01000028.1"/>
</dbReference>
<dbReference type="InterPro" id="IPR036737">
    <property type="entry name" value="OmpA-like_sf"/>
</dbReference>
<reference evidence="7 8" key="1">
    <citation type="submission" date="2017-10" db="EMBL/GenBank/DDBJ databases">
        <title>The draft genome sequence of Lewinella nigricans NBRC 102662.</title>
        <authorList>
            <person name="Wang K."/>
        </authorList>
    </citation>
    <scope>NUCLEOTIDE SEQUENCE [LARGE SCALE GENOMIC DNA]</scope>
    <source>
        <strain evidence="7 8">NBRC 102662</strain>
    </source>
</reference>
<dbReference type="EMBL" id="PDUD01000028">
    <property type="protein sequence ID" value="PHN04012.1"/>
    <property type="molecule type" value="Genomic_DNA"/>
</dbReference>
<evidence type="ECO:0000313" key="8">
    <source>
        <dbReference type="Proteomes" id="UP000223913"/>
    </source>
</evidence>
<proteinExistence type="predicted"/>
<dbReference type="CDD" id="cd07185">
    <property type="entry name" value="OmpA_C-like"/>
    <property type="match status" value="1"/>
</dbReference>
<accession>A0A2D0N655</accession>
<protein>
    <recommendedName>
        <fullName evidence="6">OmpA-like domain-containing protein</fullName>
    </recommendedName>
</protein>
<evidence type="ECO:0000313" key="7">
    <source>
        <dbReference type="EMBL" id="PHN04012.1"/>
    </source>
</evidence>
<evidence type="ECO:0000256" key="2">
    <source>
        <dbReference type="ARBA" id="ARBA00023136"/>
    </source>
</evidence>
<feature type="region of interest" description="Disordered" evidence="5">
    <location>
        <begin position="259"/>
        <end position="291"/>
    </location>
</feature>
<dbReference type="SUPFAM" id="SSF103088">
    <property type="entry name" value="OmpA-like"/>
    <property type="match status" value="2"/>
</dbReference>
<dbReference type="InterPro" id="IPR006665">
    <property type="entry name" value="OmpA-like"/>
</dbReference>
<feature type="compositionally biased region" description="Basic and acidic residues" evidence="5">
    <location>
        <begin position="272"/>
        <end position="281"/>
    </location>
</feature>
<dbReference type="PRINTS" id="PR01021">
    <property type="entry name" value="OMPADOMAIN"/>
</dbReference>
<dbReference type="PROSITE" id="PS51123">
    <property type="entry name" value="OMPA_2"/>
    <property type="match status" value="1"/>
</dbReference>
<organism evidence="7 8">
    <name type="scientific">Flavilitoribacter nigricans (strain ATCC 23147 / DSM 23189 / NBRC 102662 / NCIMB 1420 / SS-2)</name>
    <name type="common">Lewinella nigricans</name>
    <dbReference type="NCBI Taxonomy" id="1122177"/>
    <lineage>
        <taxon>Bacteria</taxon>
        <taxon>Pseudomonadati</taxon>
        <taxon>Bacteroidota</taxon>
        <taxon>Saprospiria</taxon>
        <taxon>Saprospirales</taxon>
        <taxon>Lewinellaceae</taxon>
        <taxon>Flavilitoribacter</taxon>
    </lineage>
</organism>
<dbReference type="InterPro" id="IPR006664">
    <property type="entry name" value="OMP_bac"/>
</dbReference>
<sequence>MRFLTFLLFLVFVAFALWARWYFVCEVRGMCGEQDVRLTTLQLLDEDSTAILDSYDQFAFDPLSVQPRLNPNNEAFLDTLAAILLADSTRDLTITGLIRPSESDWKPERGFFENIGIARADAIRSLLVKRGVPEGRVSLDYKLSNDPNLLEPLTFHLFDPRGGPDAYDRTAFVFTNMTFSDANFEFNSAEFRPGTQAVLYADSVKTYLELNDGKMLTIIGHTDSKGTTEYNYDLGLRRAENARQYFKELGVGATIEVDSKGETEPVAPNRQNGKDNPEGRQKNRRVNFVIE</sequence>
<keyword evidence="3" id="KW-0998">Cell outer membrane</keyword>
<evidence type="ECO:0000256" key="5">
    <source>
        <dbReference type="SAM" id="MobiDB-lite"/>
    </source>
</evidence>
<dbReference type="OrthoDB" id="9763897at2"/>
<feature type="domain" description="OmpA-like" evidence="6">
    <location>
        <begin position="170"/>
        <end position="291"/>
    </location>
</feature>
<evidence type="ECO:0000256" key="1">
    <source>
        <dbReference type="ARBA" id="ARBA00004442"/>
    </source>
</evidence>
<dbReference type="InterPro" id="IPR050330">
    <property type="entry name" value="Bact_OuterMem_StrucFunc"/>
</dbReference>
<dbReference type="Proteomes" id="UP000223913">
    <property type="component" value="Unassembled WGS sequence"/>
</dbReference>
<dbReference type="PANTHER" id="PTHR30329:SF21">
    <property type="entry name" value="LIPOPROTEIN YIAD-RELATED"/>
    <property type="match status" value="1"/>
</dbReference>
<dbReference type="Pfam" id="PF00691">
    <property type="entry name" value="OmpA"/>
    <property type="match status" value="1"/>
</dbReference>
<dbReference type="GO" id="GO:0009279">
    <property type="term" value="C:cell outer membrane"/>
    <property type="evidence" value="ECO:0007669"/>
    <property type="project" value="UniProtKB-SubCell"/>
</dbReference>
<dbReference type="Gene3D" id="3.30.1330.60">
    <property type="entry name" value="OmpA-like domain"/>
    <property type="match status" value="2"/>
</dbReference>
<name>A0A2D0N655_FLAN2</name>
<comment type="subcellular location">
    <subcellularLocation>
        <location evidence="1">Cell outer membrane</location>
    </subcellularLocation>
</comment>
<evidence type="ECO:0000256" key="4">
    <source>
        <dbReference type="PROSITE-ProRule" id="PRU00473"/>
    </source>
</evidence>
<gene>
    <name evidence="7" type="ORF">CRP01_24400</name>
</gene>
<comment type="caution">
    <text evidence="7">The sequence shown here is derived from an EMBL/GenBank/DDBJ whole genome shotgun (WGS) entry which is preliminary data.</text>
</comment>
<evidence type="ECO:0000259" key="6">
    <source>
        <dbReference type="PROSITE" id="PS51123"/>
    </source>
</evidence>
<keyword evidence="8" id="KW-1185">Reference proteome</keyword>